<dbReference type="GO" id="GO:0016987">
    <property type="term" value="F:sigma factor activity"/>
    <property type="evidence" value="ECO:0007669"/>
    <property type="project" value="UniProtKB-KW"/>
</dbReference>
<gene>
    <name evidence="5" type="ORF">DXX93_18330</name>
</gene>
<reference evidence="5 6" key="1">
    <citation type="submission" date="2018-08" db="EMBL/GenBank/DDBJ databases">
        <title>Thalassotalea euphylliae genome.</title>
        <authorList>
            <person name="Summers S."/>
            <person name="Rice S.A."/>
            <person name="Freckelton M.L."/>
            <person name="Nedved B.T."/>
            <person name="Hadfield M.G."/>
        </authorList>
    </citation>
    <scope>NUCLEOTIDE SEQUENCE [LARGE SCALE GENOMIC DNA]</scope>
    <source>
        <strain evidence="5 6">H1</strain>
    </source>
</reference>
<dbReference type="RefSeq" id="WP_116009371.1">
    <property type="nucleotide sequence ID" value="NZ_QUOU01000001.1"/>
</dbReference>
<evidence type="ECO:0000313" key="5">
    <source>
        <dbReference type="EMBL" id="REL28333.1"/>
    </source>
</evidence>
<accession>A0A3E0TVE3</accession>
<dbReference type="EMBL" id="QUOU01000001">
    <property type="protein sequence ID" value="REL28333.1"/>
    <property type="molecule type" value="Genomic_DNA"/>
</dbReference>
<dbReference type="Gene3D" id="1.10.1740.10">
    <property type="match status" value="1"/>
</dbReference>
<dbReference type="Proteomes" id="UP000256478">
    <property type="component" value="Unassembled WGS sequence"/>
</dbReference>
<keyword evidence="2" id="KW-0731">Sigma factor</keyword>
<dbReference type="GO" id="GO:0006352">
    <property type="term" value="P:DNA-templated transcription initiation"/>
    <property type="evidence" value="ECO:0007669"/>
    <property type="project" value="InterPro"/>
</dbReference>
<evidence type="ECO:0000256" key="1">
    <source>
        <dbReference type="ARBA" id="ARBA00023015"/>
    </source>
</evidence>
<dbReference type="PANTHER" id="PTHR43133:SF8">
    <property type="entry name" value="RNA POLYMERASE SIGMA FACTOR HI_1459-RELATED"/>
    <property type="match status" value="1"/>
</dbReference>
<keyword evidence="4" id="KW-0804">Transcription</keyword>
<evidence type="ECO:0000313" key="6">
    <source>
        <dbReference type="Proteomes" id="UP000256478"/>
    </source>
</evidence>
<dbReference type="OrthoDB" id="6236508at2"/>
<dbReference type="GO" id="GO:0003677">
    <property type="term" value="F:DNA binding"/>
    <property type="evidence" value="ECO:0007669"/>
    <property type="project" value="UniProtKB-KW"/>
</dbReference>
<evidence type="ECO:0000256" key="2">
    <source>
        <dbReference type="ARBA" id="ARBA00023082"/>
    </source>
</evidence>
<dbReference type="SUPFAM" id="SSF88946">
    <property type="entry name" value="Sigma2 domain of RNA polymerase sigma factors"/>
    <property type="match status" value="1"/>
</dbReference>
<protein>
    <submittedName>
        <fullName evidence="5">Sigma-70 family RNA polymerase sigma factor</fullName>
    </submittedName>
</protein>
<organism evidence="5 6">
    <name type="scientific">Thalassotalea euphylliae</name>
    <dbReference type="NCBI Taxonomy" id="1655234"/>
    <lineage>
        <taxon>Bacteria</taxon>
        <taxon>Pseudomonadati</taxon>
        <taxon>Pseudomonadota</taxon>
        <taxon>Gammaproteobacteria</taxon>
        <taxon>Alteromonadales</taxon>
        <taxon>Colwelliaceae</taxon>
        <taxon>Thalassotalea</taxon>
    </lineage>
</organism>
<dbReference type="InterPro" id="IPR013325">
    <property type="entry name" value="RNA_pol_sigma_r2"/>
</dbReference>
<keyword evidence="1" id="KW-0805">Transcription regulation</keyword>
<dbReference type="PANTHER" id="PTHR43133">
    <property type="entry name" value="RNA POLYMERASE ECF-TYPE SIGMA FACTO"/>
    <property type="match status" value="1"/>
</dbReference>
<evidence type="ECO:0000256" key="4">
    <source>
        <dbReference type="ARBA" id="ARBA00023163"/>
    </source>
</evidence>
<keyword evidence="3" id="KW-0238">DNA-binding</keyword>
<sequence>MEQARFAQTLTQHDFELLAHGKQSGFVAAYKIYADDVYSLCFHLVCDEEIATELLHLVFSHLLKQLCSIKLRQDLGPWLEEITLTACRAYFKLAEYAQQAKLEKQVKRKATGALNPNTVQQSTSVAKPTNSLTDSLTNPVLSSEALSQITPSQRAMVYLHAAQNIKQKAVIKKIVLTADANMPAYASFYRAAIRQCRTWLTRVIK</sequence>
<evidence type="ECO:0000256" key="3">
    <source>
        <dbReference type="ARBA" id="ARBA00023125"/>
    </source>
</evidence>
<name>A0A3E0TVE3_9GAMM</name>
<proteinExistence type="predicted"/>
<dbReference type="AlphaFoldDB" id="A0A3E0TVE3"/>
<comment type="caution">
    <text evidence="5">The sequence shown here is derived from an EMBL/GenBank/DDBJ whole genome shotgun (WGS) entry which is preliminary data.</text>
</comment>
<dbReference type="InterPro" id="IPR039425">
    <property type="entry name" value="RNA_pol_sigma-70-like"/>
</dbReference>